<evidence type="ECO:0000256" key="3">
    <source>
        <dbReference type="ARBA" id="ARBA00023163"/>
    </source>
</evidence>
<dbReference type="SUPFAM" id="SSF55781">
    <property type="entry name" value="GAF domain-like"/>
    <property type="match status" value="1"/>
</dbReference>
<evidence type="ECO:0000313" key="6">
    <source>
        <dbReference type="EMBL" id="MDF0602118.1"/>
    </source>
</evidence>
<dbReference type="Gene3D" id="1.10.10.10">
    <property type="entry name" value="Winged helix-like DNA-binding domain superfamily/Winged helix DNA-binding domain"/>
    <property type="match status" value="1"/>
</dbReference>
<dbReference type="InterPro" id="IPR050707">
    <property type="entry name" value="HTH_MetabolicPath_Reg"/>
</dbReference>
<keyword evidence="7" id="KW-1185">Reference proteome</keyword>
<dbReference type="InterPro" id="IPR036388">
    <property type="entry name" value="WH-like_DNA-bd_sf"/>
</dbReference>
<dbReference type="GO" id="GO:0003677">
    <property type="term" value="F:DNA binding"/>
    <property type="evidence" value="ECO:0007669"/>
    <property type="project" value="UniProtKB-KW"/>
</dbReference>
<gene>
    <name evidence="6" type="ORF">P1J78_15360</name>
</gene>
<dbReference type="InterPro" id="IPR005471">
    <property type="entry name" value="Tscrpt_reg_IclR_N"/>
</dbReference>
<dbReference type="SMART" id="SM00346">
    <property type="entry name" value="HTH_ICLR"/>
    <property type="match status" value="1"/>
</dbReference>
<dbReference type="PROSITE" id="PS51077">
    <property type="entry name" value="HTH_ICLR"/>
    <property type="match status" value="1"/>
</dbReference>
<dbReference type="RefSeq" id="WP_275568255.1">
    <property type="nucleotide sequence ID" value="NZ_JARGYC010000042.1"/>
</dbReference>
<dbReference type="Gene3D" id="3.30.450.40">
    <property type="match status" value="1"/>
</dbReference>
<dbReference type="PROSITE" id="PS51078">
    <property type="entry name" value="ICLR_ED"/>
    <property type="match status" value="1"/>
</dbReference>
<dbReference type="Proteomes" id="UP001220964">
    <property type="component" value="Unassembled WGS sequence"/>
</dbReference>
<comment type="caution">
    <text evidence="6">The sequence shown here is derived from an EMBL/GenBank/DDBJ whole genome shotgun (WGS) entry which is preliminary data.</text>
</comment>
<keyword evidence="3" id="KW-0804">Transcription</keyword>
<evidence type="ECO:0000313" key="7">
    <source>
        <dbReference type="Proteomes" id="UP001220964"/>
    </source>
</evidence>
<feature type="domain" description="IclR-ED" evidence="5">
    <location>
        <begin position="81"/>
        <end position="250"/>
    </location>
</feature>
<dbReference type="Pfam" id="PF01614">
    <property type="entry name" value="IclR_C"/>
    <property type="match status" value="1"/>
</dbReference>
<proteinExistence type="predicted"/>
<protein>
    <submittedName>
        <fullName evidence="6">IclR family transcriptional regulator</fullName>
    </submittedName>
</protein>
<dbReference type="InterPro" id="IPR014757">
    <property type="entry name" value="Tscrpt_reg_IclR_C"/>
</dbReference>
<evidence type="ECO:0000256" key="1">
    <source>
        <dbReference type="ARBA" id="ARBA00023015"/>
    </source>
</evidence>
<sequence length="254" mass="27534">MPKHYSNRIKDEEAGVRPLSTVLRTLELIDFFAAQTRPQKLSEVSQATGLSPATAYQRLFTLISAGWLEQDDVGRYRLSMLATRLAAAALEQADIGMRSEPALARLVSRVGETASLSVIDRGLPCIVARVESDSLLRADQKLGTLMRLNDSASGRVLAAFADAATLHRLREGDHPLPSDDVLEEAREKGFAVSTGYTNSGVLAVAAPVYDLHGRCRAAVSLVVPEMRFNLDRFVDPLLEAASEITGILNGSETE</sequence>
<dbReference type="GO" id="GO:0003700">
    <property type="term" value="F:DNA-binding transcription factor activity"/>
    <property type="evidence" value="ECO:0007669"/>
    <property type="project" value="TreeGrafter"/>
</dbReference>
<organism evidence="6 7">
    <name type="scientific">Psychromarinibacter sediminicola</name>
    <dbReference type="NCBI Taxonomy" id="3033385"/>
    <lineage>
        <taxon>Bacteria</taxon>
        <taxon>Pseudomonadati</taxon>
        <taxon>Pseudomonadota</taxon>
        <taxon>Alphaproteobacteria</taxon>
        <taxon>Rhodobacterales</taxon>
        <taxon>Paracoccaceae</taxon>
        <taxon>Psychromarinibacter</taxon>
    </lineage>
</organism>
<dbReference type="InterPro" id="IPR029016">
    <property type="entry name" value="GAF-like_dom_sf"/>
</dbReference>
<dbReference type="PANTHER" id="PTHR30136:SF8">
    <property type="entry name" value="TRANSCRIPTIONAL REGULATORY PROTEIN"/>
    <property type="match status" value="1"/>
</dbReference>
<keyword evidence="2" id="KW-0238">DNA-binding</keyword>
<feature type="domain" description="HTH iclR-type" evidence="4">
    <location>
        <begin position="19"/>
        <end position="80"/>
    </location>
</feature>
<accession>A0AAE3NQ55</accession>
<dbReference type="SUPFAM" id="SSF46785">
    <property type="entry name" value="Winged helix' DNA-binding domain"/>
    <property type="match status" value="1"/>
</dbReference>
<dbReference type="Pfam" id="PF09339">
    <property type="entry name" value="HTH_IclR"/>
    <property type="match status" value="1"/>
</dbReference>
<dbReference type="GO" id="GO:0045892">
    <property type="term" value="P:negative regulation of DNA-templated transcription"/>
    <property type="evidence" value="ECO:0007669"/>
    <property type="project" value="TreeGrafter"/>
</dbReference>
<dbReference type="EMBL" id="JARGYC010000042">
    <property type="protein sequence ID" value="MDF0602118.1"/>
    <property type="molecule type" value="Genomic_DNA"/>
</dbReference>
<dbReference type="InterPro" id="IPR036390">
    <property type="entry name" value="WH_DNA-bd_sf"/>
</dbReference>
<name>A0AAE3NQ55_9RHOB</name>
<dbReference type="AlphaFoldDB" id="A0AAE3NQ55"/>
<evidence type="ECO:0000259" key="4">
    <source>
        <dbReference type="PROSITE" id="PS51077"/>
    </source>
</evidence>
<evidence type="ECO:0000259" key="5">
    <source>
        <dbReference type="PROSITE" id="PS51078"/>
    </source>
</evidence>
<keyword evidence="1" id="KW-0805">Transcription regulation</keyword>
<evidence type="ECO:0000256" key="2">
    <source>
        <dbReference type="ARBA" id="ARBA00023125"/>
    </source>
</evidence>
<reference evidence="6" key="1">
    <citation type="submission" date="2023-03" db="EMBL/GenBank/DDBJ databases">
        <title>Multiphase analysis and comparison of six strains from genera Psychromarinibacter, Lutimaribacter, and Maritimibacter, including a novel species: Psychromarinibacter sediminicola sp. nov.</title>
        <authorList>
            <person name="Wang Y.-H."/>
            <person name="Ye M.-Q."/>
            <person name="Du Z.-J."/>
        </authorList>
    </citation>
    <scope>NUCLEOTIDE SEQUENCE</scope>
    <source>
        <strain evidence="6">C21-152</strain>
    </source>
</reference>
<dbReference type="PANTHER" id="PTHR30136">
    <property type="entry name" value="HELIX-TURN-HELIX TRANSCRIPTIONAL REGULATOR, ICLR FAMILY"/>
    <property type="match status" value="1"/>
</dbReference>